<sequence>MMKLRQHLIQRMPSADEDSRQKLLGFIKSLLVPERSWNHVNSNSPLNHLCHRVQCGSRLRRSPI</sequence>
<protein>
    <submittedName>
        <fullName evidence="1">Uncharacterized protein</fullName>
    </submittedName>
</protein>
<gene>
    <name evidence="1" type="ORF">I312_00261</name>
</gene>
<proteinExistence type="predicted"/>
<reference evidence="1" key="1">
    <citation type="submission" date="2015-01" db="EMBL/GenBank/DDBJ databases">
        <title>The Genome Sequence of Cryptococcus gattii CA1280.</title>
        <authorList>
            <consortium name="The Broad Institute Genomics Platform"/>
            <person name="Cuomo C."/>
            <person name="Litvintseva A."/>
            <person name="Chen Y."/>
            <person name="Heitman J."/>
            <person name="Sun S."/>
            <person name="Springer D."/>
            <person name="Dromer F."/>
            <person name="Young S."/>
            <person name="Zeng Q."/>
            <person name="Gargeya S."/>
            <person name="Abouelleil A."/>
            <person name="Alvarado L."/>
            <person name="Chapman S.B."/>
            <person name="Gainer-Dewar J."/>
            <person name="Goldberg J."/>
            <person name="Griggs A."/>
            <person name="Gujja S."/>
            <person name="Hansen M."/>
            <person name="Howarth C."/>
            <person name="Imamovic A."/>
            <person name="Larimer J."/>
            <person name="Murphy C."/>
            <person name="Naylor J."/>
            <person name="Pearson M."/>
            <person name="Priest M."/>
            <person name="Roberts A."/>
            <person name="Saif S."/>
            <person name="Shea T."/>
            <person name="Sykes S."/>
            <person name="Wortman J."/>
            <person name="Nusbaum C."/>
            <person name="Birren B."/>
        </authorList>
    </citation>
    <scope>NUCLEOTIDE SEQUENCE [LARGE SCALE GENOMIC DNA]</scope>
    <source>
        <strain evidence="1">CA1280</strain>
    </source>
</reference>
<organism evidence="1">
    <name type="scientific">Cryptococcus bacillisporus CA1280</name>
    <dbReference type="NCBI Taxonomy" id="1296109"/>
    <lineage>
        <taxon>Eukaryota</taxon>
        <taxon>Fungi</taxon>
        <taxon>Dikarya</taxon>
        <taxon>Basidiomycota</taxon>
        <taxon>Agaricomycotina</taxon>
        <taxon>Tremellomycetes</taxon>
        <taxon>Tremellales</taxon>
        <taxon>Cryptococcaceae</taxon>
        <taxon>Cryptococcus</taxon>
        <taxon>Cryptococcus gattii species complex</taxon>
    </lineage>
</organism>
<dbReference type="EMBL" id="KN847973">
    <property type="protein sequence ID" value="KIR50325.1"/>
    <property type="molecule type" value="Genomic_DNA"/>
</dbReference>
<dbReference type="HOGENOM" id="CLU_2873777_0_0_1"/>
<evidence type="ECO:0000313" key="1">
    <source>
        <dbReference type="EMBL" id="KIR50325.1"/>
    </source>
</evidence>
<name>A0A0D0VY84_CRYGA</name>
<dbReference type="AlphaFoldDB" id="A0A0D0VY84"/>
<accession>A0A0D0VY84</accession>
<feature type="non-terminal residue" evidence="1">
    <location>
        <position position="64"/>
    </location>
</feature>